<protein>
    <recommendedName>
        <fullName evidence="1">Thioredoxin domain-containing protein</fullName>
    </recommendedName>
</protein>
<reference evidence="2" key="1">
    <citation type="submission" date="2021-11" db="EMBL/GenBank/DDBJ databases">
        <authorList>
            <consortium name="Genoscope - CEA"/>
            <person name="William W."/>
        </authorList>
    </citation>
    <scope>NUCLEOTIDE SEQUENCE</scope>
</reference>
<dbReference type="SUPFAM" id="SSF52833">
    <property type="entry name" value="Thioredoxin-like"/>
    <property type="match status" value="1"/>
</dbReference>
<dbReference type="OrthoDB" id="189920at2759"/>
<dbReference type="InterPro" id="IPR013766">
    <property type="entry name" value="Thioredoxin_domain"/>
</dbReference>
<dbReference type="AlphaFoldDB" id="A0A8J2WEY3"/>
<proteinExistence type="predicted"/>
<evidence type="ECO:0000259" key="1">
    <source>
        <dbReference type="PROSITE" id="PS51352"/>
    </source>
</evidence>
<feature type="domain" description="Thioredoxin" evidence="1">
    <location>
        <begin position="11"/>
        <end position="193"/>
    </location>
</feature>
<keyword evidence="3" id="KW-1185">Reference proteome</keyword>
<dbReference type="PANTHER" id="PTHR46472">
    <property type="entry name" value="NUCLEOREDOXIN"/>
    <property type="match status" value="1"/>
</dbReference>
<evidence type="ECO:0000313" key="2">
    <source>
        <dbReference type="EMBL" id="CAH0365775.1"/>
    </source>
</evidence>
<organism evidence="2 3">
    <name type="scientific">Pelagomonas calceolata</name>
    <dbReference type="NCBI Taxonomy" id="35677"/>
    <lineage>
        <taxon>Eukaryota</taxon>
        <taxon>Sar</taxon>
        <taxon>Stramenopiles</taxon>
        <taxon>Ochrophyta</taxon>
        <taxon>Pelagophyceae</taxon>
        <taxon>Pelagomonadales</taxon>
        <taxon>Pelagomonadaceae</taxon>
        <taxon>Pelagomonas</taxon>
    </lineage>
</organism>
<dbReference type="PANTHER" id="PTHR46472:SF1">
    <property type="entry name" value="NUCLEOREDOXIN"/>
    <property type="match status" value="1"/>
</dbReference>
<dbReference type="Proteomes" id="UP000789595">
    <property type="component" value="Unassembled WGS sequence"/>
</dbReference>
<dbReference type="PROSITE" id="PS51352">
    <property type="entry name" value="THIOREDOXIN_2"/>
    <property type="match status" value="1"/>
</dbReference>
<dbReference type="EMBL" id="CAKKNE010000001">
    <property type="protein sequence ID" value="CAH0365775.1"/>
    <property type="molecule type" value="Genomic_DNA"/>
</dbReference>
<dbReference type="InterPro" id="IPR036249">
    <property type="entry name" value="Thioredoxin-like_sf"/>
</dbReference>
<dbReference type="GO" id="GO:0005634">
    <property type="term" value="C:nucleus"/>
    <property type="evidence" value="ECO:0007669"/>
    <property type="project" value="TreeGrafter"/>
</dbReference>
<gene>
    <name evidence="2" type="ORF">PECAL_1P22300</name>
</gene>
<dbReference type="Pfam" id="PF13905">
    <property type="entry name" value="Thioredoxin_8"/>
    <property type="match status" value="1"/>
</dbReference>
<sequence length="193" mass="20908">MRRPKLLASTIASAAALRSATLSRPAVKRSSVVATRAKETMAEADLLSCIVRTKQKKTDFKGKRVGLYFAAGWCPMCTSFEPSLVQFVEATRSPESNAPPVQLIYVSSDMDEAAAETRAAALGMDRVDFAMAQTLKTTFKVWSGRERPEFGDGRRGGVPAIVVVDRDCGELQYLNAEGEGAAALGKWKDEGAW</sequence>
<dbReference type="GO" id="GO:0030178">
    <property type="term" value="P:negative regulation of Wnt signaling pathway"/>
    <property type="evidence" value="ECO:0007669"/>
    <property type="project" value="TreeGrafter"/>
</dbReference>
<evidence type="ECO:0000313" key="3">
    <source>
        <dbReference type="Proteomes" id="UP000789595"/>
    </source>
</evidence>
<dbReference type="InterPro" id="IPR012336">
    <property type="entry name" value="Thioredoxin-like_fold"/>
</dbReference>
<comment type="caution">
    <text evidence="2">The sequence shown here is derived from an EMBL/GenBank/DDBJ whole genome shotgun (WGS) entry which is preliminary data.</text>
</comment>
<dbReference type="GO" id="GO:0031397">
    <property type="term" value="P:negative regulation of protein ubiquitination"/>
    <property type="evidence" value="ECO:0007669"/>
    <property type="project" value="TreeGrafter"/>
</dbReference>
<dbReference type="Gene3D" id="3.40.30.10">
    <property type="entry name" value="Glutaredoxin"/>
    <property type="match status" value="1"/>
</dbReference>
<accession>A0A8J2WEY3</accession>
<dbReference type="GO" id="GO:0004791">
    <property type="term" value="F:thioredoxin-disulfide reductase (NADPH) activity"/>
    <property type="evidence" value="ECO:0007669"/>
    <property type="project" value="TreeGrafter"/>
</dbReference>
<name>A0A8J2WEY3_9STRA</name>